<proteinExistence type="predicted"/>
<sequence length="849" mass="94529">MSFRSYVPSFPSILFALVVVSVISSKVLHIFHHIQSLPFLYFVVYSPTLVIQDVVVISVSRLLLNSPESRWQWLACSAGAILALFAWFAASVQFGFWFETGAEVQWAASNSFISDPAAMKILMSGISSVTAAGTIIFLAAFVINSRLYSISGSWLRAVRDRCWVTLREPRALLPFSKTPGDRRCAYTTIIPITALAISLFFLEVTRPAVPYDHLSRAVPLNMLDALHRPSMENCPPPPLPFPFHGKGGPHHHHHGPPPPPPGPFGFPPPPPPPPPHHFPVRPSWLPDEAPPGFQRWNISDTRDDQEFGIQPQCPGVPFQHYNAERDPMKVSNTGEEVIETLKQAFKENSVEIHHVVLVTLESGRKELFPMQAGTPLYGYIVESHPEKDRKAAIDTLSQMTPVAQMLTGEYALDSAGQTNDFSGEPWANSSVPGMGGINVKGALTPSTLTLKSILGSHCGVSPLPVDLLEEVNHEFYQPCLPQIFELFNRKKGGGGKNSEKPFLGLPWKSAYIQPGTDSYDRQHKLNELMGFEEIMSKESLQDPASKHFPPKTSETNYFGYAEGETKPYIQDLINDAAEGKNRLFLSHLTTSTHHPWSLPKNFVKKQYMGSEGSVDHKSMNDYLNTIRFVDDWLGEMLGLLDEAGISNNTLVVMVGDHGQAFSEDSKTTGTFENGHISNFHVPLLFRNPNLPHIDVSANATSLSIIPTILDLLVQSESLDEQDSVVASALVPEFQGQSLIRPFRNEREEDGQPLWNMALINGGGSILGITSANSPYRLILPLKEEFNFRFTNLEKDPGETRPIQAWTVNHLVSLVTKDHGREAAAWLEEAEQVGTWWVAEQKRLWDYRKE</sequence>
<accession>A0A1L9S1E6</accession>
<feature type="transmembrane region" description="Helical" evidence="2">
    <location>
        <begin position="12"/>
        <end position="32"/>
    </location>
</feature>
<reference evidence="5" key="1">
    <citation type="journal article" date="2017" name="Genome Biol.">
        <title>Comparative genomics reveals high biological diversity and specific adaptations in the industrially and medically important fungal genus Aspergillus.</title>
        <authorList>
            <person name="de Vries R.P."/>
            <person name="Riley R."/>
            <person name="Wiebenga A."/>
            <person name="Aguilar-Osorio G."/>
            <person name="Amillis S."/>
            <person name="Uchima C.A."/>
            <person name="Anderluh G."/>
            <person name="Asadollahi M."/>
            <person name="Askin M."/>
            <person name="Barry K."/>
            <person name="Battaglia E."/>
            <person name="Bayram O."/>
            <person name="Benocci T."/>
            <person name="Braus-Stromeyer S.A."/>
            <person name="Caldana C."/>
            <person name="Canovas D."/>
            <person name="Cerqueira G.C."/>
            <person name="Chen F."/>
            <person name="Chen W."/>
            <person name="Choi C."/>
            <person name="Clum A."/>
            <person name="Dos Santos R.A."/>
            <person name="Damasio A.R."/>
            <person name="Diallinas G."/>
            <person name="Emri T."/>
            <person name="Fekete E."/>
            <person name="Flipphi M."/>
            <person name="Freyberg S."/>
            <person name="Gallo A."/>
            <person name="Gournas C."/>
            <person name="Habgood R."/>
            <person name="Hainaut M."/>
            <person name="Harispe M.L."/>
            <person name="Henrissat B."/>
            <person name="Hilden K.S."/>
            <person name="Hope R."/>
            <person name="Hossain A."/>
            <person name="Karabika E."/>
            <person name="Karaffa L."/>
            <person name="Karanyi Z."/>
            <person name="Krasevec N."/>
            <person name="Kuo A."/>
            <person name="Kusch H."/>
            <person name="LaButti K."/>
            <person name="Lagendijk E.L."/>
            <person name="Lapidus A."/>
            <person name="Levasseur A."/>
            <person name="Lindquist E."/>
            <person name="Lipzen A."/>
            <person name="Logrieco A.F."/>
            <person name="MacCabe A."/>
            <person name="Maekelae M.R."/>
            <person name="Malavazi I."/>
            <person name="Melin P."/>
            <person name="Meyer V."/>
            <person name="Mielnichuk N."/>
            <person name="Miskei M."/>
            <person name="Molnar A.P."/>
            <person name="Mule G."/>
            <person name="Ngan C.Y."/>
            <person name="Orejas M."/>
            <person name="Orosz E."/>
            <person name="Ouedraogo J.P."/>
            <person name="Overkamp K.M."/>
            <person name="Park H.-S."/>
            <person name="Perrone G."/>
            <person name="Piumi F."/>
            <person name="Punt P.J."/>
            <person name="Ram A.F."/>
            <person name="Ramon A."/>
            <person name="Rauscher S."/>
            <person name="Record E."/>
            <person name="Riano-Pachon D.M."/>
            <person name="Robert V."/>
            <person name="Roehrig J."/>
            <person name="Ruller R."/>
            <person name="Salamov A."/>
            <person name="Salih N.S."/>
            <person name="Samson R.A."/>
            <person name="Sandor E."/>
            <person name="Sanguinetti M."/>
            <person name="Schuetze T."/>
            <person name="Sepcic K."/>
            <person name="Shelest E."/>
            <person name="Sherlock G."/>
            <person name="Sophianopoulou V."/>
            <person name="Squina F.M."/>
            <person name="Sun H."/>
            <person name="Susca A."/>
            <person name="Todd R.B."/>
            <person name="Tsang A."/>
            <person name="Unkles S.E."/>
            <person name="van de Wiele N."/>
            <person name="van Rossen-Uffink D."/>
            <person name="Oliveira J.V."/>
            <person name="Vesth T.C."/>
            <person name="Visser J."/>
            <person name="Yu J.-H."/>
            <person name="Zhou M."/>
            <person name="Andersen M.R."/>
            <person name="Archer D.B."/>
            <person name="Baker S.E."/>
            <person name="Benoit I."/>
            <person name="Brakhage A.A."/>
            <person name="Braus G.H."/>
            <person name="Fischer R."/>
            <person name="Frisvad J.C."/>
            <person name="Goldman G.H."/>
            <person name="Houbraken J."/>
            <person name="Oakley B."/>
            <person name="Pocsi I."/>
            <person name="Scazzocchio C."/>
            <person name="Seiboth B."/>
            <person name="vanKuyk P.A."/>
            <person name="Wortman J."/>
            <person name="Dyer P.S."/>
            <person name="Grigoriev I.V."/>
        </authorList>
    </citation>
    <scope>NUCLEOTIDE SEQUENCE [LARGE SCALE GENOMIC DNA]</scope>
    <source>
        <strain evidence="5">DTO 134E9</strain>
    </source>
</reference>
<gene>
    <name evidence="4" type="ORF">ASPWEDRAFT_167012</name>
</gene>
<dbReference type="PANTHER" id="PTHR43751:SF3">
    <property type="entry name" value="SULFATASE N-TERMINAL DOMAIN-CONTAINING PROTEIN"/>
    <property type="match status" value="1"/>
</dbReference>
<dbReference type="RefSeq" id="XP_040694644.1">
    <property type="nucleotide sequence ID" value="XM_040830098.1"/>
</dbReference>
<dbReference type="EMBL" id="KV878209">
    <property type="protein sequence ID" value="OJJ40968.1"/>
    <property type="molecule type" value="Genomic_DNA"/>
</dbReference>
<dbReference type="AlphaFoldDB" id="A0A1L9S1E6"/>
<dbReference type="InterPro" id="IPR017850">
    <property type="entry name" value="Alkaline_phosphatase_core_sf"/>
</dbReference>
<dbReference type="Gene3D" id="3.40.720.10">
    <property type="entry name" value="Alkaline Phosphatase, subunit A"/>
    <property type="match status" value="1"/>
</dbReference>
<feature type="transmembrane region" description="Helical" evidence="2">
    <location>
        <begin position="71"/>
        <end position="98"/>
    </location>
</feature>
<keyword evidence="5" id="KW-1185">Reference proteome</keyword>
<feature type="region of interest" description="Disordered" evidence="1">
    <location>
        <begin position="237"/>
        <end position="284"/>
    </location>
</feature>
<dbReference type="GeneID" id="63745946"/>
<keyword evidence="2" id="KW-0472">Membrane</keyword>
<dbReference type="Proteomes" id="UP000184383">
    <property type="component" value="Unassembled WGS sequence"/>
</dbReference>
<feature type="compositionally biased region" description="Pro residues" evidence="1">
    <location>
        <begin position="256"/>
        <end position="277"/>
    </location>
</feature>
<evidence type="ECO:0000313" key="4">
    <source>
        <dbReference type="EMBL" id="OJJ40968.1"/>
    </source>
</evidence>
<keyword evidence="2" id="KW-0812">Transmembrane</keyword>
<dbReference type="VEuPathDB" id="FungiDB:ASPWEDRAFT_167012"/>
<dbReference type="OrthoDB" id="96314at2759"/>
<name>A0A1L9S1E6_ASPWE</name>
<evidence type="ECO:0000259" key="3">
    <source>
        <dbReference type="Pfam" id="PF00884"/>
    </source>
</evidence>
<dbReference type="InterPro" id="IPR000917">
    <property type="entry name" value="Sulfatase_N"/>
</dbReference>
<dbReference type="PANTHER" id="PTHR43751">
    <property type="entry name" value="SULFATASE"/>
    <property type="match status" value="1"/>
</dbReference>
<keyword evidence="2" id="KW-1133">Transmembrane helix</keyword>
<evidence type="ECO:0000313" key="5">
    <source>
        <dbReference type="Proteomes" id="UP000184383"/>
    </source>
</evidence>
<organism evidence="4 5">
    <name type="scientific">Aspergillus wentii DTO 134E9</name>
    <dbReference type="NCBI Taxonomy" id="1073089"/>
    <lineage>
        <taxon>Eukaryota</taxon>
        <taxon>Fungi</taxon>
        <taxon>Dikarya</taxon>
        <taxon>Ascomycota</taxon>
        <taxon>Pezizomycotina</taxon>
        <taxon>Eurotiomycetes</taxon>
        <taxon>Eurotiomycetidae</taxon>
        <taxon>Eurotiales</taxon>
        <taxon>Aspergillaceae</taxon>
        <taxon>Aspergillus</taxon>
        <taxon>Aspergillus subgen. Cremei</taxon>
    </lineage>
</organism>
<feature type="domain" description="Sulfatase N-terminal" evidence="3">
    <location>
        <begin position="508"/>
        <end position="712"/>
    </location>
</feature>
<feature type="transmembrane region" description="Helical" evidence="2">
    <location>
        <begin position="38"/>
        <end position="59"/>
    </location>
</feature>
<dbReference type="InterPro" id="IPR052701">
    <property type="entry name" value="GAG_Ulvan_Degrading_Sulfatases"/>
</dbReference>
<feature type="transmembrane region" description="Helical" evidence="2">
    <location>
        <begin position="184"/>
        <end position="202"/>
    </location>
</feature>
<feature type="transmembrane region" description="Helical" evidence="2">
    <location>
        <begin position="118"/>
        <end position="143"/>
    </location>
</feature>
<evidence type="ECO:0000256" key="1">
    <source>
        <dbReference type="SAM" id="MobiDB-lite"/>
    </source>
</evidence>
<evidence type="ECO:0000256" key="2">
    <source>
        <dbReference type="SAM" id="Phobius"/>
    </source>
</evidence>
<protein>
    <recommendedName>
        <fullName evidence="3">Sulfatase N-terminal domain-containing protein</fullName>
    </recommendedName>
</protein>
<dbReference type="Pfam" id="PF00884">
    <property type="entry name" value="Sulfatase"/>
    <property type="match status" value="1"/>
</dbReference>
<dbReference type="SUPFAM" id="SSF53649">
    <property type="entry name" value="Alkaline phosphatase-like"/>
    <property type="match status" value="1"/>
</dbReference>